<sequence>MECKRQGALNCSVAQGTIGGCFTLPNGQGSFYLFLPCRSKKACLCADNGPGFLRSVLFTNHCPIEPVVTPALLQNFPPVLSRLNGPCTRGLLRSKPHGAQWDPNSQSGSVRSVESSGDLFLPSVGSVSPIVFNGRSSPYKTPSSHPGHHRLASQLWPFIPTGVWANREAGRRNKRTDIARVSPAPAAGAATAPFGSTRRTGWWRYLKQPRLTPRLRGAASLLRPGPGRSESEGRRQSRRGSGGGGGGAAALSSQELDRQRERVRRPRRSPGWPRAARTQLGAPGF</sequence>
<reference evidence="2" key="1">
    <citation type="submission" date="2022-12" db="EMBL/GenBank/DDBJ databases">
        <authorList>
            <person name="Alioto T."/>
            <person name="Alioto T."/>
            <person name="Gomez Garrido J."/>
        </authorList>
    </citation>
    <scope>NUCLEOTIDE SEQUENCE</scope>
</reference>
<dbReference type="AlphaFoldDB" id="A0AA35KVS1"/>
<feature type="region of interest" description="Disordered" evidence="1">
    <location>
        <begin position="94"/>
        <end position="113"/>
    </location>
</feature>
<evidence type="ECO:0000313" key="3">
    <source>
        <dbReference type="Proteomes" id="UP001178461"/>
    </source>
</evidence>
<gene>
    <name evidence="2" type="ORF">PODLI_1B008108</name>
</gene>
<keyword evidence="3" id="KW-1185">Reference proteome</keyword>
<dbReference type="PROSITE" id="PS51257">
    <property type="entry name" value="PROKAR_LIPOPROTEIN"/>
    <property type="match status" value="1"/>
</dbReference>
<accession>A0AA35KVS1</accession>
<feature type="region of interest" description="Disordered" evidence="1">
    <location>
        <begin position="214"/>
        <end position="285"/>
    </location>
</feature>
<proteinExistence type="predicted"/>
<evidence type="ECO:0000313" key="2">
    <source>
        <dbReference type="EMBL" id="CAI5784233.1"/>
    </source>
</evidence>
<name>A0AA35KVS1_9SAUR</name>
<protein>
    <submittedName>
        <fullName evidence="2">Uncharacterized protein</fullName>
    </submittedName>
</protein>
<evidence type="ECO:0000256" key="1">
    <source>
        <dbReference type="SAM" id="MobiDB-lite"/>
    </source>
</evidence>
<dbReference type="Proteomes" id="UP001178461">
    <property type="component" value="Chromosome 9"/>
</dbReference>
<organism evidence="2 3">
    <name type="scientific">Podarcis lilfordi</name>
    <name type="common">Lilford's wall lizard</name>
    <dbReference type="NCBI Taxonomy" id="74358"/>
    <lineage>
        <taxon>Eukaryota</taxon>
        <taxon>Metazoa</taxon>
        <taxon>Chordata</taxon>
        <taxon>Craniata</taxon>
        <taxon>Vertebrata</taxon>
        <taxon>Euteleostomi</taxon>
        <taxon>Lepidosauria</taxon>
        <taxon>Squamata</taxon>
        <taxon>Bifurcata</taxon>
        <taxon>Unidentata</taxon>
        <taxon>Episquamata</taxon>
        <taxon>Laterata</taxon>
        <taxon>Lacertibaenia</taxon>
        <taxon>Lacertidae</taxon>
        <taxon>Podarcis</taxon>
    </lineage>
</organism>
<dbReference type="EMBL" id="OX395134">
    <property type="protein sequence ID" value="CAI5784233.1"/>
    <property type="molecule type" value="Genomic_DNA"/>
</dbReference>